<reference evidence="1" key="1">
    <citation type="submission" date="2020-05" db="EMBL/GenBank/DDBJ databases">
        <authorList>
            <person name="Chiriac C."/>
            <person name="Salcher M."/>
            <person name="Ghai R."/>
            <person name="Kavagutti S V."/>
        </authorList>
    </citation>
    <scope>NUCLEOTIDE SEQUENCE</scope>
</reference>
<name>A0A6J7WWD0_9CAUD</name>
<dbReference type="EMBL" id="LR798301">
    <property type="protein sequence ID" value="CAB5222316.1"/>
    <property type="molecule type" value="Genomic_DNA"/>
</dbReference>
<gene>
    <name evidence="1" type="ORF">UFOVP361_116</name>
</gene>
<protein>
    <submittedName>
        <fullName evidence="1">Uncharacterized protein</fullName>
    </submittedName>
</protein>
<organism evidence="1">
    <name type="scientific">uncultured Caudovirales phage</name>
    <dbReference type="NCBI Taxonomy" id="2100421"/>
    <lineage>
        <taxon>Viruses</taxon>
        <taxon>Duplodnaviria</taxon>
        <taxon>Heunggongvirae</taxon>
        <taxon>Uroviricota</taxon>
        <taxon>Caudoviricetes</taxon>
        <taxon>Peduoviridae</taxon>
        <taxon>Maltschvirus</taxon>
        <taxon>Maltschvirus maltsch</taxon>
    </lineage>
</organism>
<accession>A0A6J7WWD0</accession>
<proteinExistence type="predicted"/>
<sequence length="93" mass="10797">MDITPQALMFLTTFAEGYLAHMMDEANNEFCGEHDEWYYPHGTDFALNFYIYGDDILRATAYKCGKDGQMDTSKSIQLLQYKIKLKDEDNTYA</sequence>
<evidence type="ECO:0000313" key="1">
    <source>
        <dbReference type="EMBL" id="CAB5222316.1"/>
    </source>
</evidence>